<dbReference type="InterPro" id="IPR013825">
    <property type="entry name" value="Topo_IA_cen_sub2"/>
</dbReference>
<keyword evidence="9 10" id="KW-0413">Isomerase</keyword>
<feature type="compositionally biased region" description="Basic residues" evidence="11">
    <location>
        <begin position="837"/>
        <end position="851"/>
    </location>
</feature>
<feature type="region of interest" description="Disordered" evidence="11">
    <location>
        <begin position="435"/>
        <end position="471"/>
    </location>
</feature>
<feature type="site" description="Interaction with DNA" evidence="10">
    <location>
        <position position="31"/>
    </location>
</feature>
<feature type="compositionally biased region" description="Basic and acidic residues" evidence="11">
    <location>
        <begin position="440"/>
        <end position="465"/>
    </location>
</feature>
<dbReference type="InterPro" id="IPR000380">
    <property type="entry name" value="Topo_IA"/>
</dbReference>
<dbReference type="PRINTS" id="PR00417">
    <property type="entry name" value="PRTPISMRASEI"/>
</dbReference>
<feature type="compositionally biased region" description="Basic residues" evidence="11">
    <location>
        <begin position="862"/>
        <end position="874"/>
    </location>
</feature>
<dbReference type="InterPro" id="IPR013497">
    <property type="entry name" value="Topo_IA_cen"/>
</dbReference>
<dbReference type="Pfam" id="PF13368">
    <property type="entry name" value="Toprim_C_rpt"/>
    <property type="match status" value="3"/>
</dbReference>
<feature type="region of interest" description="Disordered" evidence="11">
    <location>
        <begin position="773"/>
        <end position="792"/>
    </location>
</feature>
<comment type="caution">
    <text evidence="14">The sequence shown here is derived from an EMBL/GenBank/DDBJ whole genome shotgun (WGS) entry which is preliminary data.</text>
</comment>
<keyword evidence="8 10" id="KW-0238">DNA-binding</keyword>
<dbReference type="Pfam" id="PF01751">
    <property type="entry name" value="Toprim"/>
    <property type="match status" value="1"/>
</dbReference>
<dbReference type="InterPro" id="IPR003602">
    <property type="entry name" value="Topo_IA_DNA-bd_dom"/>
</dbReference>
<dbReference type="Proteomes" id="UP001596107">
    <property type="component" value="Unassembled WGS sequence"/>
</dbReference>
<feature type="domain" description="Topo IA-type catalytic" evidence="13">
    <location>
        <begin position="131"/>
        <end position="569"/>
    </location>
</feature>
<dbReference type="Gene3D" id="3.30.65.10">
    <property type="entry name" value="Bacterial Topoisomerase I, domain 1"/>
    <property type="match status" value="1"/>
</dbReference>
<dbReference type="Gene3D" id="1.10.290.10">
    <property type="entry name" value="Topoisomerase I, domain 4"/>
    <property type="match status" value="1"/>
</dbReference>
<keyword evidence="4" id="KW-0863">Zinc-finger</keyword>
<dbReference type="SMART" id="SM00437">
    <property type="entry name" value="TOP1Ac"/>
    <property type="match status" value="1"/>
</dbReference>
<evidence type="ECO:0000259" key="12">
    <source>
        <dbReference type="PROSITE" id="PS50880"/>
    </source>
</evidence>
<dbReference type="InterPro" id="IPR023405">
    <property type="entry name" value="Topo_IA_core_domain"/>
</dbReference>
<evidence type="ECO:0000313" key="14">
    <source>
        <dbReference type="EMBL" id="MFC5583544.1"/>
    </source>
</evidence>
<keyword evidence="5" id="KW-0862">Zinc</keyword>
<comment type="function">
    <text evidence="10">Releases the supercoiling and torsional tension of DNA, which is introduced during the DNA replication and transcription, by transiently cleaving and rejoining one strand of the DNA duplex. Introduces a single-strand break via transesterification at a target site in duplex DNA. The scissile phosphodiester is attacked by the catalytic tyrosine of the enzyme, resulting in the formation of a DNA-(5'-phosphotyrosyl)-enzyme intermediate and the expulsion of a 3'-OH DNA strand. The free DNA strand then undergoes passage around the unbroken strand, thus removing DNA supercoils. Finally, in the religation step, the DNA 3'-OH attacks the covalent intermediate to expel the active-site tyrosine and restore the DNA phosphodiester backbone.</text>
</comment>
<feature type="site" description="Interaction with DNA" evidence="10">
    <location>
        <position position="141"/>
    </location>
</feature>
<evidence type="ECO:0000256" key="6">
    <source>
        <dbReference type="ARBA" id="ARBA00022842"/>
    </source>
</evidence>
<feature type="region of interest" description="Disordered" evidence="11">
    <location>
        <begin position="835"/>
        <end position="874"/>
    </location>
</feature>
<dbReference type="Gene3D" id="3.40.50.140">
    <property type="match status" value="1"/>
</dbReference>
<gene>
    <name evidence="10 14" type="primary">topA</name>
    <name evidence="14" type="ORF">ACFPOD_00335</name>
</gene>
<dbReference type="InterPro" id="IPR006171">
    <property type="entry name" value="TOPRIM_dom"/>
</dbReference>
<feature type="site" description="Interaction with DNA" evidence="10">
    <location>
        <position position="145"/>
    </location>
</feature>
<evidence type="ECO:0000256" key="4">
    <source>
        <dbReference type="ARBA" id="ARBA00022771"/>
    </source>
</evidence>
<dbReference type="SUPFAM" id="SSF57783">
    <property type="entry name" value="Zinc beta-ribbon"/>
    <property type="match status" value="1"/>
</dbReference>
<protein>
    <recommendedName>
        <fullName evidence="10">DNA topoisomerase 1</fullName>
        <ecNumber evidence="10">5.6.2.1</ecNumber>
    </recommendedName>
    <alternativeName>
        <fullName evidence="10">DNA topoisomerase I</fullName>
    </alternativeName>
</protein>
<dbReference type="InterPro" id="IPR013826">
    <property type="entry name" value="Topo_IA_cen_sub3"/>
</dbReference>
<evidence type="ECO:0000256" key="5">
    <source>
        <dbReference type="ARBA" id="ARBA00022833"/>
    </source>
</evidence>
<proteinExistence type="inferred from homology"/>
<feature type="domain" description="Toprim" evidence="12">
    <location>
        <begin position="1"/>
        <end position="117"/>
    </location>
</feature>
<dbReference type="InterPro" id="IPR013824">
    <property type="entry name" value="Topo_IA_cen_sub1"/>
</dbReference>
<dbReference type="GO" id="GO:0003917">
    <property type="term" value="F:DNA topoisomerase type I (single strand cut, ATP-independent) activity"/>
    <property type="evidence" value="ECO:0007669"/>
    <property type="project" value="UniProtKB-EC"/>
</dbReference>
<dbReference type="Gene3D" id="2.70.20.10">
    <property type="entry name" value="Topoisomerase I, domain 3"/>
    <property type="match status" value="1"/>
</dbReference>
<feature type="site" description="Interaction with DNA" evidence="10">
    <location>
        <position position="305"/>
    </location>
</feature>
<reference evidence="15" key="1">
    <citation type="journal article" date="2019" name="Int. J. Syst. Evol. Microbiol.">
        <title>The Global Catalogue of Microorganisms (GCM) 10K type strain sequencing project: providing services to taxonomists for standard genome sequencing and annotation.</title>
        <authorList>
            <consortium name="The Broad Institute Genomics Platform"/>
            <consortium name="The Broad Institute Genome Sequencing Center for Infectious Disease"/>
            <person name="Wu L."/>
            <person name="Ma J."/>
        </authorList>
    </citation>
    <scope>NUCLEOTIDE SEQUENCE [LARGE SCALE GENOMIC DNA]</scope>
    <source>
        <strain evidence="15">JCM 3366</strain>
    </source>
</reference>
<dbReference type="PANTHER" id="PTHR42785:SF1">
    <property type="entry name" value="DNA TOPOISOMERASE"/>
    <property type="match status" value="1"/>
</dbReference>
<feature type="region of interest" description="Interaction with DNA" evidence="10">
    <location>
        <begin position="165"/>
        <end position="170"/>
    </location>
</feature>
<dbReference type="Gene3D" id="1.10.460.10">
    <property type="entry name" value="Topoisomerase I, domain 2"/>
    <property type="match status" value="1"/>
</dbReference>
<sequence length="874" mass="96530">MDLVIVESPAKAKTINKYLGSNYKVLASFGHVRDLPPKDGSVRPDEDFAMSWSVDSPSSKRLSDIAKAVKEADSLILATDPDREGEAISWHVLEVLKQKKVLKDKPVQRVVFNAITKKAVLDALSHPREVDVPLVDAYLARRALDYLVGFTLSPVLWRKLPGARSAGRVQSVALRLVCDREAEIERFIREDYWQIAATLATPRQESFEARLTTIDGKKLQKLDIKSQEQADDIKAMLDGASFKAVSVEAKPTRRNPAPPFTTSTLQQAASSRLSFGASRTMQVAQRLYEGIDIGGETAGLITYMRTDGVQMAPEALDQARKAIGAEFGERYLPEKPRFYSVKAKNAQEAHEAIRPTDFSRTPDQVRRYLDADQARLYEMIWKRAIASQMQPAEIERTTVEIVAENEARNAGLRAVGSVIRFEGFLAAYAIDKDENAEDEESRRLPEIHEGEEQTREKIEATKHTTEPPPRYSEASLIKKMEELGIGRPSTYAATLKTLEDRDYVTIEKRKLMPQAKGRLVTAFLENFFERYVEYDFTADLEEKLDKISDGQLSWKDVLRDFWNDFSGHVDEIKELRVTNVLDALNEELAPLAFPAKEDGSDPRACPRCGTGQLSLKLGRHGAFVGCSNYPECGFTRQFGEAGNGENGENGLDGDKVLGKDPHTEEEITLRSGRFGPYVQRGDGKEAKRAGLPKGWAPDSIDIEQALALLSLPRDVGQHPESGKMISAGIGRYGPFLLHDGAYANLETVEDVFSIGLNRAVTVIAEKQAKGGRGRSAPAALKELGDHPDEGGKITVRDGRYGPYVNHGKVNATLPKGKDPMDVTLEEALELIAAKAAKGGKKKPAAKKKAPAKKATTTTKKTTAAKKKTAAKKEE</sequence>
<dbReference type="Pfam" id="PF01131">
    <property type="entry name" value="Topoisom_bac"/>
    <property type="match status" value="1"/>
</dbReference>
<feature type="site" description="Interaction with DNA" evidence="10">
    <location>
        <position position="157"/>
    </location>
</feature>
<dbReference type="InterPro" id="IPR034149">
    <property type="entry name" value="TOPRIM_TopoI"/>
</dbReference>
<dbReference type="PROSITE" id="PS52039">
    <property type="entry name" value="TOPO_IA_2"/>
    <property type="match status" value="1"/>
</dbReference>
<accession>A0ABW0T4R3</accession>
<evidence type="ECO:0000256" key="3">
    <source>
        <dbReference type="ARBA" id="ARBA00022723"/>
    </source>
</evidence>
<dbReference type="PROSITE" id="PS50880">
    <property type="entry name" value="TOPRIM"/>
    <property type="match status" value="1"/>
</dbReference>
<keyword evidence="7 10" id="KW-0799">Topoisomerase</keyword>
<dbReference type="EMBL" id="JBHSNB010000001">
    <property type="protein sequence ID" value="MFC5583544.1"/>
    <property type="molecule type" value="Genomic_DNA"/>
</dbReference>
<dbReference type="RefSeq" id="WP_223020571.1">
    <property type="nucleotide sequence ID" value="NZ_CP078143.1"/>
</dbReference>
<evidence type="ECO:0000256" key="7">
    <source>
        <dbReference type="ARBA" id="ARBA00023029"/>
    </source>
</evidence>
<dbReference type="InterPro" id="IPR023406">
    <property type="entry name" value="Topo_IA_AS"/>
</dbReference>
<dbReference type="EC" id="5.6.2.1" evidence="10"/>
<feature type="compositionally biased region" description="Basic and acidic residues" evidence="11">
    <location>
        <begin position="782"/>
        <end position="792"/>
    </location>
</feature>
<dbReference type="PROSITE" id="PS00396">
    <property type="entry name" value="TOPO_IA_1"/>
    <property type="match status" value="1"/>
</dbReference>
<dbReference type="InterPro" id="IPR003601">
    <property type="entry name" value="Topo_IA_2"/>
</dbReference>
<keyword evidence="6" id="KW-0460">Magnesium</keyword>
<dbReference type="InterPro" id="IPR013498">
    <property type="entry name" value="Topo_IA_Znf"/>
</dbReference>
<dbReference type="SMART" id="SM00436">
    <property type="entry name" value="TOP1Bc"/>
    <property type="match status" value="1"/>
</dbReference>
<dbReference type="InterPro" id="IPR005733">
    <property type="entry name" value="TopoI_bac-type"/>
</dbReference>
<evidence type="ECO:0000259" key="13">
    <source>
        <dbReference type="PROSITE" id="PS52039"/>
    </source>
</evidence>
<feature type="site" description="Interaction with DNA" evidence="10">
    <location>
        <position position="501"/>
    </location>
</feature>
<comment type="caution">
    <text evidence="10">Lacks conserved residue(s) required for the propagation of feature annotation.</text>
</comment>
<dbReference type="CDD" id="cd03363">
    <property type="entry name" value="TOPRIM_TopoIA_TopoI"/>
    <property type="match status" value="1"/>
</dbReference>
<dbReference type="NCBIfam" id="TIGR01051">
    <property type="entry name" value="topA_bact"/>
    <property type="match status" value="1"/>
</dbReference>
<dbReference type="InterPro" id="IPR028612">
    <property type="entry name" value="Topoisom_1_IA"/>
</dbReference>
<dbReference type="InterPro" id="IPR025589">
    <property type="entry name" value="Toprim_C_rpt"/>
</dbReference>
<dbReference type="Pfam" id="PF01396">
    <property type="entry name" value="Zn_ribbon_Top1"/>
    <property type="match status" value="1"/>
</dbReference>
<evidence type="ECO:0000256" key="8">
    <source>
        <dbReference type="ARBA" id="ARBA00023125"/>
    </source>
</evidence>
<evidence type="ECO:0000256" key="9">
    <source>
        <dbReference type="ARBA" id="ARBA00023235"/>
    </source>
</evidence>
<evidence type="ECO:0000256" key="10">
    <source>
        <dbReference type="HAMAP-Rule" id="MF_00952"/>
    </source>
</evidence>
<evidence type="ECO:0000256" key="11">
    <source>
        <dbReference type="SAM" id="MobiDB-lite"/>
    </source>
</evidence>
<keyword evidence="3" id="KW-0479">Metal-binding</keyword>
<comment type="similarity">
    <text evidence="2 10">Belongs to the type IA topoisomerase family.</text>
</comment>
<comment type="subunit">
    <text evidence="10">Monomer.</text>
</comment>
<evidence type="ECO:0000256" key="2">
    <source>
        <dbReference type="ARBA" id="ARBA00009446"/>
    </source>
</evidence>
<keyword evidence="15" id="KW-1185">Reference proteome</keyword>
<dbReference type="CDD" id="cd00186">
    <property type="entry name" value="TOP1Ac"/>
    <property type="match status" value="1"/>
</dbReference>
<comment type="catalytic activity">
    <reaction evidence="1 10">
        <text>ATP-independent breakage of single-stranded DNA, followed by passage and rejoining.</text>
        <dbReference type="EC" id="5.6.2.1"/>
    </reaction>
</comment>
<feature type="site" description="Interaction with DNA" evidence="10">
    <location>
        <position position="142"/>
    </location>
</feature>
<evidence type="ECO:0000256" key="1">
    <source>
        <dbReference type="ARBA" id="ARBA00000213"/>
    </source>
</evidence>
<name>A0ABW0T4R3_9HYPH</name>
<evidence type="ECO:0000313" key="15">
    <source>
        <dbReference type="Proteomes" id="UP001596107"/>
    </source>
</evidence>
<dbReference type="SUPFAM" id="SSF56712">
    <property type="entry name" value="Prokaryotic type I DNA topoisomerase"/>
    <property type="match status" value="1"/>
</dbReference>
<feature type="active site" description="O-(5'-phospho-DNA)-tyrosine intermediate" evidence="10">
    <location>
        <position position="303"/>
    </location>
</feature>
<feature type="compositionally biased region" description="Low complexity" evidence="11">
    <location>
        <begin position="852"/>
        <end position="861"/>
    </location>
</feature>
<dbReference type="SMART" id="SM00493">
    <property type="entry name" value="TOPRIM"/>
    <property type="match status" value="1"/>
</dbReference>
<dbReference type="PANTHER" id="PTHR42785">
    <property type="entry name" value="DNA TOPOISOMERASE, TYPE IA, CORE"/>
    <property type="match status" value="1"/>
</dbReference>
<organism evidence="14 15">
    <name type="scientific">Nitratireductor kimnyeongensis</name>
    <dbReference type="NCBI Taxonomy" id="430679"/>
    <lineage>
        <taxon>Bacteria</taxon>
        <taxon>Pseudomonadati</taxon>
        <taxon>Pseudomonadota</taxon>
        <taxon>Alphaproteobacteria</taxon>
        <taxon>Hyphomicrobiales</taxon>
        <taxon>Phyllobacteriaceae</taxon>
        <taxon>Nitratireductor</taxon>
    </lineage>
</organism>
<dbReference type="HAMAP" id="MF_00952">
    <property type="entry name" value="Topoisom_1_prok"/>
    <property type="match status" value="1"/>
</dbReference>